<proteinExistence type="predicted"/>
<keyword evidence="2" id="KW-1185">Reference proteome</keyword>
<reference evidence="1 2" key="1">
    <citation type="submission" date="2011-10" db="EMBL/GenBank/DDBJ databases">
        <title>Metabolic and evolutionary patterns in the extreme acidophile Ferroplasma acidiphilum.</title>
        <authorList>
            <person name="Golyshina O.V."/>
            <person name="Kozyavkin S.A."/>
            <person name="Tatusov R.L."/>
            <person name="Slesarev A.I."/>
            <person name="Golyshin P.N."/>
        </authorList>
    </citation>
    <scope>NUCLEOTIDE SEQUENCE [LARGE SCALE GENOMIC DNA]</scope>
    <source>
        <strain evidence="2">Y</strain>
    </source>
</reference>
<protein>
    <submittedName>
        <fullName evidence="1">Uncharacterized protein</fullName>
    </submittedName>
</protein>
<name>A0A1V0N511_9ARCH</name>
<sequence length="232" mass="24461">MAAIFVMLAFIPAADNMHTAQSSIAIPQQGKAYQLNNQATPYLLLNHPNITINTVKLRDGFMISTFINGSLSSWVIYQNNIQAGRVNIIAFNDGNFSFYSHNVNENNTTGAVNTSNMTNHTEASIAATYSPGDAKFSVGWDGWAISFSHSELCEIVTALNAGNAVSSIIALITGFSGIGAAIAAIPTVASIIMGLGAIGLSDLAHKCGNGAWMGTNIFAHPEVGCNPVPYGY</sequence>
<dbReference type="EMBL" id="CP015363">
    <property type="protein sequence ID" value="ARD85186.1"/>
    <property type="molecule type" value="Genomic_DNA"/>
</dbReference>
<evidence type="ECO:0000313" key="1">
    <source>
        <dbReference type="EMBL" id="ARD85186.1"/>
    </source>
</evidence>
<dbReference type="AlphaFoldDB" id="A0A1V0N511"/>
<organism evidence="1 2">
    <name type="scientific">Ferroplasma acidiphilum</name>
    <dbReference type="NCBI Taxonomy" id="74969"/>
    <lineage>
        <taxon>Archaea</taxon>
        <taxon>Methanobacteriati</taxon>
        <taxon>Thermoplasmatota</taxon>
        <taxon>Thermoplasmata</taxon>
        <taxon>Thermoplasmatales</taxon>
        <taxon>Ferroplasmaceae</taxon>
        <taxon>Ferroplasma</taxon>
    </lineage>
</organism>
<dbReference type="Proteomes" id="UP000192050">
    <property type="component" value="Chromosome"/>
</dbReference>
<dbReference type="KEGG" id="fai:FAD_1322"/>
<accession>A0A1V0N511</accession>
<evidence type="ECO:0000313" key="2">
    <source>
        <dbReference type="Proteomes" id="UP000192050"/>
    </source>
</evidence>
<gene>
    <name evidence="1" type="ORF">FAD_1322</name>
</gene>